<dbReference type="Proteomes" id="UP000199053">
    <property type="component" value="Unassembled WGS sequence"/>
</dbReference>
<name>A0A1G9HNN2_9BACT</name>
<dbReference type="InterPro" id="IPR007487">
    <property type="entry name" value="ABC_transpt-TYRBP-like"/>
</dbReference>
<evidence type="ECO:0000313" key="2">
    <source>
        <dbReference type="EMBL" id="SDL14406.1"/>
    </source>
</evidence>
<feature type="chain" id="PRO_5011736004" evidence="1">
    <location>
        <begin position="23"/>
        <end position="316"/>
    </location>
</feature>
<sequence length="316" mass="34192">MKKILLFMVLIFMIAVPVIHSAQSYTVSITQIVEHPSLDSMREGFKDRMKEAGINVQYNVHIAQGNQANNVQIANQIKGENPDLILAITTPSAQAVAQKIKETPILFTGVTDPVAAGLVKSLMIPGKNITGMTDMSPILRQVELIKEFLPEVKTIGTIYNAGESNSVVLIKVLKEVCKSFDIKVEEASIANSSGVYQAAKSLVGKCDAIYIPLDNTVVSGLEAAIKVCRQNKLPIFSADTDSVKRGTVAALALDYYRMGLQTADMAVRILSKNAKPANTPVESLQNLQLFINPAAASQMGIAIPKQVLDRADEIVK</sequence>
<keyword evidence="1" id="KW-0732">Signal</keyword>
<feature type="signal peptide" evidence="1">
    <location>
        <begin position="1"/>
        <end position="22"/>
    </location>
</feature>
<dbReference type="Pfam" id="PF04392">
    <property type="entry name" value="ABC_sub_bind"/>
    <property type="match status" value="1"/>
</dbReference>
<keyword evidence="3" id="KW-1185">Reference proteome</keyword>
<dbReference type="STRING" id="246191.SAMN05660337_2244"/>
<dbReference type="RefSeq" id="WP_092161100.1">
    <property type="nucleotide sequence ID" value="NZ_FNGA01000003.1"/>
</dbReference>
<dbReference type="EMBL" id="FNGA01000003">
    <property type="protein sequence ID" value="SDL14406.1"/>
    <property type="molecule type" value="Genomic_DNA"/>
</dbReference>
<dbReference type="AlphaFoldDB" id="A0A1G9HNN2"/>
<dbReference type="CDD" id="cd06325">
    <property type="entry name" value="PBP1_ABC_unchar_transporter"/>
    <property type="match status" value="1"/>
</dbReference>
<protein>
    <submittedName>
        <fullName evidence="2">Putative ABC transport system substrate-binding protein</fullName>
    </submittedName>
</protein>
<dbReference type="Gene3D" id="3.40.50.2300">
    <property type="match status" value="2"/>
</dbReference>
<dbReference type="OrthoDB" id="9776955at2"/>
<dbReference type="SUPFAM" id="SSF53822">
    <property type="entry name" value="Periplasmic binding protein-like I"/>
    <property type="match status" value="1"/>
</dbReference>
<organism evidence="2 3">
    <name type="scientific">Maridesulfovibrio ferrireducens</name>
    <dbReference type="NCBI Taxonomy" id="246191"/>
    <lineage>
        <taxon>Bacteria</taxon>
        <taxon>Pseudomonadati</taxon>
        <taxon>Thermodesulfobacteriota</taxon>
        <taxon>Desulfovibrionia</taxon>
        <taxon>Desulfovibrionales</taxon>
        <taxon>Desulfovibrionaceae</taxon>
        <taxon>Maridesulfovibrio</taxon>
    </lineage>
</organism>
<dbReference type="InterPro" id="IPR028082">
    <property type="entry name" value="Peripla_BP_I"/>
</dbReference>
<evidence type="ECO:0000313" key="3">
    <source>
        <dbReference type="Proteomes" id="UP000199053"/>
    </source>
</evidence>
<reference evidence="3" key="1">
    <citation type="submission" date="2016-10" db="EMBL/GenBank/DDBJ databases">
        <authorList>
            <person name="Varghese N."/>
            <person name="Submissions S."/>
        </authorList>
    </citation>
    <scope>NUCLEOTIDE SEQUENCE [LARGE SCALE GENOMIC DNA]</scope>
    <source>
        <strain evidence="3">DSM 16995</strain>
    </source>
</reference>
<gene>
    <name evidence="2" type="ORF">SAMN05660337_2244</name>
</gene>
<evidence type="ECO:0000256" key="1">
    <source>
        <dbReference type="SAM" id="SignalP"/>
    </source>
</evidence>
<dbReference type="PANTHER" id="PTHR35271:SF1">
    <property type="entry name" value="ABC TRANSPORTER, SUBSTRATE-BINDING LIPOPROTEIN"/>
    <property type="match status" value="1"/>
</dbReference>
<proteinExistence type="predicted"/>
<accession>A0A1G9HNN2</accession>
<dbReference type="PANTHER" id="PTHR35271">
    <property type="entry name" value="ABC TRANSPORTER, SUBSTRATE-BINDING LIPOPROTEIN-RELATED"/>
    <property type="match status" value="1"/>
</dbReference>